<evidence type="ECO:0000256" key="1">
    <source>
        <dbReference type="SAM" id="Phobius"/>
    </source>
</evidence>
<dbReference type="Proteomes" id="UP000017861">
    <property type="component" value="Unassembled WGS sequence"/>
</dbReference>
<accession>V5BTI2</accession>
<protein>
    <submittedName>
        <fullName evidence="2">Uncharacterized protein</fullName>
    </submittedName>
</protein>
<gene>
    <name evidence="2" type="ORF">TCDM_03381</name>
</gene>
<feature type="transmembrane region" description="Helical" evidence="1">
    <location>
        <begin position="90"/>
        <end position="112"/>
    </location>
</feature>
<dbReference type="VEuPathDB" id="TriTrypDB:TCDM_03381"/>
<proteinExistence type="predicted"/>
<dbReference type="AlphaFoldDB" id="V5BTI2"/>
<name>V5BTI2_TRYCR</name>
<feature type="transmembrane region" description="Helical" evidence="1">
    <location>
        <begin position="170"/>
        <end position="194"/>
    </location>
</feature>
<keyword evidence="1" id="KW-1133">Transmembrane helix</keyword>
<keyword evidence="1" id="KW-0812">Transmembrane</keyword>
<feature type="transmembrane region" description="Helical" evidence="1">
    <location>
        <begin position="64"/>
        <end position="83"/>
    </location>
</feature>
<keyword evidence="1" id="KW-0472">Membrane</keyword>
<comment type="caution">
    <text evidence="2">The sequence shown here is derived from an EMBL/GenBank/DDBJ whole genome shotgun (WGS) entry which is preliminary data.</text>
</comment>
<organism evidence="2 3">
    <name type="scientific">Trypanosoma cruzi Dm28c</name>
    <dbReference type="NCBI Taxonomy" id="1416333"/>
    <lineage>
        <taxon>Eukaryota</taxon>
        <taxon>Discoba</taxon>
        <taxon>Euglenozoa</taxon>
        <taxon>Kinetoplastea</taxon>
        <taxon>Metakinetoplastina</taxon>
        <taxon>Trypanosomatida</taxon>
        <taxon>Trypanosomatidae</taxon>
        <taxon>Trypanosoma</taxon>
        <taxon>Schizotrypanum</taxon>
    </lineage>
</organism>
<evidence type="ECO:0000313" key="2">
    <source>
        <dbReference type="EMBL" id="ESS67878.1"/>
    </source>
</evidence>
<dbReference type="EMBL" id="AYLP01000026">
    <property type="protein sequence ID" value="ESS67878.1"/>
    <property type="molecule type" value="Genomic_DNA"/>
</dbReference>
<reference evidence="2 3" key="1">
    <citation type="journal article" date="2014" name="Genome Announc.">
        <title>Trypanosoma cruzi Clone Dm28c Draft Genome Sequence.</title>
        <authorList>
            <person name="Grisard E.C."/>
            <person name="Teixeira S.M."/>
            <person name="de Almeida L.G."/>
            <person name="Stoco P.H."/>
            <person name="Gerber A.L."/>
            <person name="Talavera-Lopez C."/>
            <person name="Lima O.C."/>
            <person name="Andersson B."/>
            <person name="de Vasconcelos A.T."/>
        </authorList>
    </citation>
    <scope>NUCLEOTIDE SEQUENCE [LARGE SCALE GENOMIC DNA]</scope>
    <source>
        <strain evidence="2 3">Dm28c</strain>
    </source>
</reference>
<sequence>MWRTGRPSYLIFLFFFFLFCLLFCCLLLLFFLCLSAFPLIFSPSPSSCLLSHLCVRKQTLSNYIYLYNSLLVSFFFFFLFFVRCCSFRRFVVVVVFSLIFFLFILDVLYFSFLFSPYPPNTHTHNFFCVWQCLSSPLICSSPIPPPPPRLYLRKTNDSEALRFLSHSHSLLFFAVLRWRVSFLLFFFFFFCLPFRLQRPKMSLRPSEIATQT</sequence>
<evidence type="ECO:0000313" key="3">
    <source>
        <dbReference type="Proteomes" id="UP000017861"/>
    </source>
</evidence>